<reference evidence="1" key="1">
    <citation type="submission" date="2014-11" db="EMBL/GenBank/DDBJ databases">
        <authorList>
            <person name="Amaro Gonzalez C."/>
        </authorList>
    </citation>
    <scope>NUCLEOTIDE SEQUENCE</scope>
</reference>
<organism evidence="1">
    <name type="scientific">Anguilla anguilla</name>
    <name type="common">European freshwater eel</name>
    <name type="synonym">Muraena anguilla</name>
    <dbReference type="NCBI Taxonomy" id="7936"/>
    <lineage>
        <taxon>Eukaryota</taxon>
        <taxon>Metazoa</taxon>
        <taxon>Chordata</taxon>
        <taxon>Craniata</taxon>
        <taxon>Vertebrata</taxon>
        <taxon>Euteleostomi</taxon>
        <taxon>Actinopterygii</taxon>
        <taxon>Neopterygii</taxon>
        <taxon>Teleostei</taxon>
        <taxon>Anguilliformes</taxon>
        <taxon>Anguillidae</taxon>
        <taxon>Anguilla</taxon>
    </lineage>
</organism>
<dbReference type="EMBL" id="GBXM01023515">
    <property type="protein sequence ID" value="JAH85062.1"/>
    <property type="molecule type" value="Transcribed_RNA"/>
</dbReference>
<dbReference type="AlphaFoldDB" id="A0A0E9W3Y2"/>
<proteinExistence type="predicted"/>
<name>A0A0E9W3Y2_ANGAN</name>
<reference evidence="1" key="2">
    <citation type="journal article" date="2015" name="Fish Shellfish Immunol.">
        <title>Early steps in the European eel (Anguilla anguilla)-Vibrio vulnificus interaction in the gills: Role of the RtxA13 toxin.</title>
        <authorList>
            <person name="Callol A."/>
            <person name="Pajuelo D."/>
            <person name="Ebbesson L."/>
            <person name="Teles M."/>
            <person name="MacKenzie S."/>
            <person name="Amaro C."/>
        </authorList>
    </citation>
    <scope>NUCLEOTIDE SEQUENCE</scope>
</reference>
<accession>A0A0E9W3Y2</accession>
<sequence length="64" mass="7500">MSSVNSTMTECVCLQLHMYSVRVDITLIILLCAIFDSDGVRFGKLKWWLHFYAPFRIIILCHYS</sequence>
<evidence type="ECO:0000313" key="1">
    <source>
        <dbReference type="EMBL" id="JAH85062.1"/>
    </source>
</evidence>
<protein>
    <submittedName>
        <fullName evidence="1">Uncharacterized protein</fullName>
    </submittedName>
</protein>